<reference evidence="2 3" key="2">
    <citation type="submission" date="2013-11" db="EMBL/GenBank/DDBJ databases">
        <title>The Genome Sequence of Phytophthora parasitica INRA-310.</title>
        <authorList>
            <consortium name="The Broad Institute Genomics Platform"/>
            <person name="Russ C."/>
            <person name="Tyler B."/>
            <person name="Panabieres F."/>
            <person name="Shan W."/>
            <person name="Tripathy S."/>
            <person name="Grunwald N."/>
            <person name="Machado M."/>
            <person name="Johnson C.S."/>
            <person name="Arredondo F."/>
            <person name="Hong C."/>
            <person name="Coffey M."/>
            <person name="Young S.K."/>
            <person name="Zeng Q."/>
            <person name="Gargeya S."/>
            <person name="Fitzgerald M."/>
            <person name="Abouelleil A."/>
            <person name="Alvarado L."/>
            <person name="Chapman S.B."/>
            <person name="Gainer-Dewar J."/>
            <person name="Goldberg J."/>
            <person name="Griggs A."/>
            <person name="Gujja S."/>
            <person name="Hansen M."/>
            <person name="Howarth C."/>
            <person name="Imamovic A."/>
            <person name="Ireland A."/>
            <person name="Larimer J."/>
            <person name="McCowan C."/>
            <person name="Murphy C."/>
            <person name="Pearson M."/>
            <person name="Poon T.W."/>
            <person name="Priest M."/>
            <person name="Roberts A."/>
            <person name="Saif S."/>
            <person name="Shea T."/>
            <person name="Sykes S."/>
            <person name="Wortman J."/>
            <person name="Nusbaum C."/>
            <person name="Birren B."/>
        </authorList>
    </citation>
    <scope>NUCLEOTIDE SEQUENCE [LARGE SCALE GENOMIC DNA]</scope>
    <source>
        <strain evidence="2 3">INRA-310</strain>
    </source>
</reference>
<proteinExistence type="predicted"/>
<dbReference type="VEuPathDB" id="FungiDB:PPTG_23357"/>
<dbReference type="GeneID" id="20191956"/>
<name>W2Q1E4_PHYN3</name>
<evidence type="ECO:0000313" key="3">
    <source>
        <dbReference type="Proteomes" id="UP000018817"/>
    </source>
</evidence>
<sequence length="91" mass="10012">MIGCRLGSESSVSSDKSITSESSFFPSSGLPPVFFPEKYLKEQVVKVDLLTARYGDTVVSRKIMEAKNHPDTKALADELQAELFLGWLASE</sequence>
<gene>
    <name evidence="2" type="ORF">PPTG_23357</name>
</gene>
<organism evidence="2 3">
    <name type="scientific">Phytophthora nicotianae (strain INRA-310)</name>
    <name type="common">Phytophthora parasitica</name>
    <dbReference type="NCBI Taxonomy" id="761204"/>
    <lineage>
        <taxon>Eukaryota</taxon>
        <taxon>Sar</taxon>
        <taxon>Stramenopiles</taxon>
        <taxon>Oomycota</taxon>
        <taxon>Peronosporomycetes</taxon>
        <taxon>Peronosporales</taxon>
        <taxon>Peronosporaceae</taxon>
        <taxon>Phytophthora</taxon>
    </lineage>
</organism>
<feature type="compositionally biased region" description="Polar residues" evidence="1">
    <location>
        <begin position="8"/>
        <end position="21"/>
    </location>
</feature>
<dbReference type="EMBL" id="KI669596">
    <property type="protein sequence ID" value="ETN06344.1"/>
    <property type="molecule type" value="Genomic_DNA"/>
</dbReference>
<evidence type="ECO:0000256" key="1">
    <source>
        <dbReference type="SAM" id="MobiDB-lite"/>
    </source>
</evidence>
<dbReference type="Proteomes" id="UP000018817">
    <property type="component" value="Unassembled WGS sequence"/>
</dbReference>
<dbReference type="RefSeq" id="XP_008908313.1">
    <property type="nucleotide sequence ID" value="XM_008910065.1"/>
</dbReference>
<feature type="region of interest" description="Disordered" evidence="1">
    <location>
        <begin position="1"/>
        <end position="29"/>
    </location>
</feature>
<accession>W2Q1E4</accession>
<reference evidence="3" key="1">
    <citation type="submission" date="2011-12" db="EMBL/GenBank/DDBJ databases">
        <authorList>
            <consortium name="The Broad Institute Genome Sequencing Platform"/>
            <person name="Russ C."/>
            <person name="Tyler B."/>
            <person name="Panabieres F."/>
            <person name="Shan W."/>
            <person name="Tripathy S."/>
            <person name="Grunwald N."/>
            <person name="Machado M."/>
            <person name="Young S.K."/>
            <person name="Zeng Q."/>
            <person name="Gargeya S."/>
            <person name="Fitzgerald M."/>
            <person name="Haas B."/>
            <person name="Abouelleil A."/>
            <person name="Alvarado L."/>
            <person name="Arachchi H.M."/>
            <person name="Berlin A."/>
            <person name="Chapman S.B."/>
            <person name="Gearin G."/>
            <person name="Goldberg J."/>
            <person name="Griggs A."/>
            <person name="Gujja S."/>
            <person name="Hansen M."/>
            <person name="Heiman D."/>
            <person name="Howarth C."/>
            <person name="Larimer J."/>
            <person name="Lui A."/>
            <person name="MacDonald P.J.P."/>
            <person name="McCowen C."/>
            <person name="Montmayeur A."/>
            <person name="Murphy C."/>
            <person name="Neiman D."/>
            <person name="Pearson M."/>
            <person name="Priest M."/>
            <person name="Roberts A."/>
            <person name="Saif S."/>
            <person name="Shea T."/>
            <person name="Sisk P."/>
            <person name="Stolte C."/>
            <person name="Sykes S."/>
            <person name="Wortman J."/>
            <person name="Nusbaum C."/>
            <person name="Birren B."/>
        </authorList>
    </citation>
    <scope>NUCLEOTIDE SEQUENCE [LARGE SCALE GENOMIC DNA]</scope>
    <source>
        <strain evidence="3">INRA-310</strain>
    </source>
</reference>
<evidence type="ECO:0000313" key="2">
    <source>
        <dbReference type="EMBL" id="ETN06344.1"/>
    </source>
</evidence>
<dbReference type="AlphaFoldDB" id="W2Q1E4"/>
<protein>
    <submittedName>
        <fullName evidence="2">Uncharacterized protein</fullName>
    </submittedName>
</protein>